<evidence type="ECO:0000313" key="2">
    <source>
        <dbReference type="Proteomes" id="UP000649573"/>
    </source>
</evidence>
<organism evidence="1 2">
    <name type="scientific">Lentzea flava</name>
    <dbReference type="NCBI Taxonomy" id="103732"/>
    <lineage>
        <taxon>Bacteria</taxon>
        <taxon>Bacillati</taxon>
        <taxon>Actinomycetota</taxon>
        <taxon>Actinomycetes</taxon>
        <taxon>Pseudonocardiales</taxon>
        <taxon>Pseudonocardiaceae</taxon>
        <taxon>Lentzea</taxon>
    </lineage>
</organism>
<proteinExistence type="predicted"/>
<protein>
    <submittedName>
        <fullName evidence="1">Uncharacterized protein</fullName>
    </submittedName>
</protein>
<keyword evidence="2" id="KW-1185">Reference proteome</keyword>
<dbReference type="EMBL" id="BMRE01000050">
    <property type="protein sequence ID" value="GGU71767.1"/>
    <property type="molecule type" value="Genomic_DNA"/>
</dbReference>
<comment type="caution">
    <text evidence="1">The sequence shown here is derived from an EMBL/GenBank/DDBJ whole genome shotgun (WGS) entry which is preliminary data.</text>
</comment>
<dbReference type="RefSeq" id="WP_229813290.1">
    <property type="nucleotide sequence ID" value="NZ_BMRE01000050.1"/>
</dbReference>
<sequence>MTDLLNDQKDCKVVEVGQALPSLIRDLHTTLGAGHDVAVVLRLLALAHVQGTQAWLMDVGANLISPGRLLRWQRVPPNRWTIR</sequence>
<reference evidence="2" key="1">
    <citation type="journal article" date="2019" name="Int. J. Syst. Evol. Microbiol.">
        <title>The Global Catalogue of Microorganisms (GCM) 10K type strain sequencing project: providing services to taxonomists for standard genome sequencing and annotation.</title>
        <authorList>
            <consortium name="The Broad Institute Genomics Platform"/>
            <consortium name="The Broad Institute Genome Sequencing Center for Infectious Disease"/>
            <person name="Wu L."/>
            <person name="Ma J."/>
        </authorList>
    </citation>
    <scope>NUCLEOTIDE SEQUENCE [LARGE SCALE GENOMIC DNA]</scope>
    <source>
        <strain evidence="2">JCM 3296</strain>
    </source>
</reference>
<gene>
    <name evidence="1" type="ORF">GCM10010178_74240</name>
</gene>
<name>A0ABQ2VAK4_9PSEU</name>
<accession>A0ABQ2VAK4</accession>
<evidence type="ECO:0000313" key="1">
    <source>
        <dbReference type="EMBL" id="GGU71767.1"/>
    </source>
</evidence>
<dbReference type="Proteomes" id="UP000649573">
    <property type="component" value="Unassembled WGS sequence"/>
</dbReference>